<organism evidence="2 3">
    <name type="scientific">Cajanus cajan</name>
    <name type="common">Pigeon pea</name>
    <name type="synonym">Cajanus indicus</name>
    <dbReference type="NCBI Taxonomy" id="3821"/>
    <lineage>
        <taxon>Eukaryota</taxon>
        <taxon>Viridiplantae</taxon>
        <taxon>Streptophyta</taxon>
        <taxon>Embryophyta</taxon>
        <taxon>Tracheophyta</taxon>
        <taxon>Spermatophyta</taxon>
        <taxon>Magnoliopsida</taxon>
        <taxon>eudicotyledons</taxon>
        <taxon>Gunneridae</taxon>
        <taxon>Pentapetalae</taxon>
        <taxon>rosids</taxon>
        <taxon>fabids</taxon>
        <taxon>Fabales</taxon>
        <taxon>Fabaceae</taxon>
        <taxon>Papilionoideae</taxon>
        <taxon>50 kb inversion clade</taxon>
        <taxon>NPAAA clade</taxon>
        <taxon>indigoferoid/millettioid clade</taxon>
        <taxon>Phaseoleae</taxon>
        <taxon>Cajanus</taxon>
    </lineage>
</organism>
<evidence type="ECO:0000313" key="3">
    <source>
        <dbReference type="Proteomes" id="UP000075243"/>
    </source>
</evidence>
<dbReference type="Proteomes" id="UP000075243">
    <property type="component" value="Chromosome 4"/>
</dbReference>
<dbReference type="AlphaFoldDB" id="A0A151TNB8"/>
<gene>
    <name evidence="2" type="ORF">KK1_022185</name>
</gene>
<evidence type="ECO:0000313" key="2">
    <source>
        <dbReference type="EMBL" id="KYP68555.1"/>
    </source>
</evidence>
<dbReference type="Pfam" id="PF07727">
    <property type="entry name" value="RVT_2"/>
    <property type="match status" value="1"/>
</dbReference>
<dbReference type="Gramene" id="C.cajan_21550.t">
    <property type="protein sequence ID" value="C.cajan_21550.t.cds1"/>
    <property type="gene ID" value="C.cajan_21550"/>
</dbReference>
<accession>A0A151TNB8</accession>
<dbReference type="InterPro" id="IPR013103">
    <property type="entry name" value="RVT_2"/>
</dbReference>
<evidence type="ECO:0000259" key="1">
    <source>
        <dbReference type="Pfam" id="PF07727"/>
    </source>
</evidence>
<protein>
    <recommendedName>
        <fullName evidence="1">Reverse transcriptase Ty1/copia-type domain-containing protein</fullName>
    </recommendedName>
</protein>
<feature type="non-terminal residue" evidence="2">
    <location>
        <position position="1"/>
    </location>
</feature>
<reference evidence="2 3" key="1">
    <citation type="journal article" date="2012" name="Nat. Biotechnol.">
        <title>Draft genome sequence of pigeonpea (Cajanus cajan), an orphan legume crop of resource-poor farmers.</title>
        <authorList>
            <person name="Varshney R.K."/>
            <person name="Chen W."/>
            <person name="Li Y."/>
            <person name="Bharti A.K."/>
            <person name="Saxena R.K."/>
            <person name="Schlueter J.A."/>
            <person name="Donoghue M.T."/>
            <person name="Azam S."/>
            <person name="Fan G."/>
            <person name="Whaley A.M."/>
            <person name="Farmer A.D."/>
            <person name="Sheridan J."/>
            <person name="Iwata A."/>
            <person name="Tuteja R."/>
            <person name="Penmetsa R.V."/>
            <person name="Wu W."/>
            <person name="Upadhyaya H.D."/>
            <person name="Yang S.P."/>
            <person name="Shah T."/>
            <person name="Saxena K.B."/>
            <person name="Michael T."/>
            <person name="McCombie W.R."/>
            <person name="Yang B."/>
            <person name="Zhang G."/>
            <person name="Yang H."/>
            <person name="Wang J."/>
            <person name="Spillane C."/>
            <person name="Cook D.R."/>
            <person name="May G.D."/>
            <person name="Xu X."/>
            <person name="Jackson S.A."/>
        </authorList>
    </citation>
    <scope>NUCLEOTIDE SEQUENCE [LARGE SCALE GENOMIC DNA]</scope>
    <source>
        <strain evidence="3">cv. Asha</strain>
    </source>
</reference>
<dbReference type="EMBL" id="CM003606">
    <property type="protein sequence ID" value="KYP68555.1"/>
    <property type="molecule type" value="Genomic_DNA"/>
</dbReference>
<feature type="domain" description="Reverse transcriptase Ty1/copia-type" evidence="1">
    <location>
        <begin position="2"/>
        <end position="79"/>
    </location>
</feature>
<keyword evidence="3" id="KW-1185">Reference proteome</keyword>
<proteinExistence type="predicted"/>
<sequence>RLQATLFQLHFTASKCDPLLFIYSKNGSKVYVLVYVDDIIITGSNSSLIQTLIEQLNFEFSLKELGDLDYLLEIEVRSQPEFFILLTPCIFEIFFQKLICWRPNLFLHQW</sequence>
<name>A0A151TNB8_CAJCA</name>